<evidence type="ECO:0000313" key="2">
    <source>
        <dbReference type="Proteomes" id="UP001162992"/>
    </source>
</evidence>
<evidence type="ECO:0000313" key="1">
    <source>
        <dbReference type="EMBL" id="KAJ7514190.1"/>
    </source>
</evidence>
<proteinExistence type="predicted"/>
<dbReference type="Proteomes" id="UP001162992">
    <property type="component" value="Chromosome 23"/>
</dbReference>
<name>A0ACC2A9J0_DIPCM</name>
<keyword evidence="2" id="KW-1185">Reference proteome</keyword>
<organism evidence="1 2">
    <name type="scientific">Diphasiastrum complanatum</name>
    <name type="common">Issler's clubmoss</name>
    <name type="synonym">Lycopodium complanatum</name>
    <dbReference type="NCBI Taxonomy" id="34168"/>
    <lineage>
        <taxon>Eukaryota</taxon>
        <taxon>Viridiplantae</taxon>
        <taxon>Streptophyta</taxon>
        <taxon>Embryophyta</taxon>
        <taxon>Tracheophyta</taxon>
        <taxon>Lycopodiopsida</taxon>
        <taxon>Lycopodiales</taxon>
        <taxon>Lycopodiaceae</taxon>
        <taxon>Lycopodioideae</taxon>
        <taxon>Diphasiastrum</taxon>
    </lineage>
</organism>
<comment type="caution">
    <text evidence="1">The sequence shown here is derived from an EMBL/GenBank/DDBJ whole genome shotgun (WGS) entry which is preliminary data.</text>
</comment>
<accession>A0ACC2A9J0</accession>
<gene>
    <name evidence="1" type="ORF">O6H91_23G032100</name>
</gene>
<protein>
    <submittedName>
        <fullName evidence="1">Uncharacterized protein</fullName>
    </submittedName>
</protein>
<sequence length="716" mass="79859">MNITMPKTHTNIKEIGNHFPKSSDESDLQYYSELSQIVSKFKSRIPVDDTETVEEQRERQQEIEKINTFQRKRVHPHIVHCDAEEAITARIATKHEDSIKNLIEVESSSPLATSVEKLTSQCNDGFDFAHRRQTPSSQQSGCSPQASKTPISGRILVRSNTMPCELFSDVIDVSLRDDEKRLSRSTTEKWQSYKSADNGKMYKIAAEKILERKKKKLRTFVTLQNHDMLEFDPTGNILAGNFSCSTTVKENEAAGNEIIQNHRAISPLQIVMLIVGTRGDVQPFIAIGKHLQEFGHRVRLATHANFRQFVVDAGLEYYPLGGDPKVLAGYMVRNKGLLPTAPSEISISWVQVKAILDSLLPACTESDGEHGAPFRAEAIIANPPAYGQVHVAEALKVPIHIFFTMPWTPTSEFPHPLSWMWNPAGYRLSYQMVDLLMWLGSRGLINEFRRKKLKLSPVTYLGGGSSLSRYSTLPTGYIWSSHLVPKPKDWGPLVDVVGFCFLDLASNFKAPIALTNWLQSGTSPIYFGFGSLPLEDPQGMTEIIVEALQQTHQRGIIDKGWGGMGTSALPSNFVYLIENCPHDWLFPQCVAVVHHGGAGTTAAGLRAACPTTIIPFFGDQLFWSERVHSKGVGPAPIPIGHLSVERLVAAIQFMLEPEVKRRAHEMAQCIEQENGVSGAVNSFHKHFPKTSQLRVLPSSPTPFNFFLGLLKRMCCY</sequence>
<dbReference type="EMBL" id="CM055114">
    <property type="protein sequence ID" value="KAJ7514190.1"/>
    <property type="molecule type" value="Genomic_DNA"/>
</dbReference>
<reference evidence="2" key="1">
    <citation type="journal article" date="2024" name="Proc. Natl. Acad. Sci. U.S.A.">
        <title>Extraordinary preservation of gene collinearity over three hundred million years revealed in homosporous lycophytes.</title>
        <authorList>
            <person name="Li C."/>
            <person name="Wickell D."/>
            <person name="Kuo L.Y."/>
            <person name="Chen X."/>
            <person name="Nie B."/>
            <person name="Liao X."/>
            <person name="Peng D."/>
            <person name="Ji J."/>
            <person name="Jenkins J."/>
            <person name="Williams M."/>
            <person name="Shu S."/>
            <person name="Plott C."/>
            <person name="Barry K."/>
            <person name="Rajasekar S."/>
            <person name="Grimwood J."/>
            <person name="Han X."/>
            <person name="Sun S."/>
            <person name="Hou Z."/>
            <person name="He W."/>
            <person name="Dai G."/>
            <person name="Sun C."/>
            <person name="Schmutz J."/>
            <person name="Leebens-Mack J.H."/>
            <person name="Li F.W."/>
            <person name="Wang L."/>
        </authorList>
    </citation>
    <scope>NUCLEOTIDE SEQUENCE [LARGE SCALE GENOMIC DNA]</scope>
    <source>
        <strain evidence="2">cv. PW_Plant_1</strain>
    </source>
</reference>